<name>A0A0B1P3A5_UNCNE</name>
<proteinExistence type="inferred from homology"/>
<dbReference type="GO" id="GO:0070971">
    <property type="term" value="C:endoplasmic reticulum exit site"/>
    <property type="evidence" value="ECO:0007669"/>
    <property type="project" value="TreeGrafter"/>
</dbReference>
<dbReference type="InterPro" id="IPR024298">
    <property type="entry name" value="Sec16_Sec23-bd"/>
</dbReference>
<comment type="caution">
    <text evidence="14">The sequence shown here is derived from an EMBL/GenBank/DDBJ whole genome shotgun (WGS) entry which is preliminary data.</text>
</comment>
<feature type="region of interest" description="Disordered" evidence="11">
    <location>
        <begin position="1810"/>
        <end position="1838"/>
    </location>
</feature>
<evidence type="ECO:0000259" key="13">
    <source>
        <dbReference type="Pfam" id="PF12932"/>
    </source>
</evidence>
<dbReference type="OMA" id="YKSPYDL"/>
<feature type="compositionally biased region" description="Polar residues" evidence="11">
    <location>
        <begin position="1594"/>
        <end position="1614"/>
    </location>
</feature>
<dbReference type="EMBL" id="JNVN01002903">
    <property type="protein sequence ID" value="KHJ31416.1"/>
    <property type="molecule type" value="Genomic_DNA"/>
</dbReference>
<evidence type="ECO:0000256" key="10">
    <source>
        <dbReference type="RuleBase" id="RU364101"/>
    </source>
</evidence>
<keyword evidence="4 10" id="KW-0256">Endoplasmic reticulum</keyword>
<evidence type="ECO:0000256" key="4">
    <source>
        <dbReference type="ARBA" id="ARBA00022824"/>
    </source>
</evidence>
<feature type="compositionally biased region" description="Low complexity" evidence="11">
    <location>
        <begin position="1894"/>
        <end position="1914"/>
    </location>
</feature>
<dbReference type="STRING" id="52586.A0A0B1P3A5"/>
<feature type="region of interest" description="Disordered" evidence="11">
    <location>
        <begin position="881"/>
        <end position="900"/>
    </location>
</feature>
<evidence type="ECO:0000259" key="12">
    <source>
        <dbReference type="Pfam" id="PF12931"/>
    </source>
</evidence>
<evidence type="ECO:0000256" key="8">
    <source>
        <dbReference type="ARBA" id="ARBA00023136"/>
    </source>
</evidence>
<keyword evidence="15" id="KW-1185">Reference proteome</keyword>
<keyword evidence="8 10" id="KW-0472">Membrane</keyword>
<keyword evidence="5 10" id="KW-0931">ER-Golgi transport</keyword>
<evidence type="ECO:0000313" key="14">
    <source>
        <dbReference type="EMBL" id="KHJ31416.1"/>
    </source>
</evidence>
<evidence type="ECO:0000256" key="6">
    <source>
        <dbReference type="ARBA" id="ARBA00022927"/>
    </source>
</evidence>
<feature type="region of interest" description="Disordered" evidence="11">
    <location>
        <begin position="203"/>
        <end position="231"/>
    </location>
</feature>
<evidence type="ECO:0000256" key="11">
    <source>
        <dbReference type="SAM" id="MobiDB-lite"/>
    </source>
</evidence>
<evidence type="ECO:0000313" key="15">
    <source>
        <dbReference type="Proteomes" id="UP000030854"/>
    </source>
</evidence>
<feature type="region of interest" description="Disordered" evidence="11">
    <location>
        <begin position="722"/>
        <end position="762"/>
    </location>
</feature>
<evidence type="ECO:0000256" key="3">
    <source>
        <dbReference type="ARBA" id="ARBA00022448"/>
    </source>
</evidence>
<comment type="function">
    <text evidence="9 10">Involved in the initiation of assembly of the COPII coat required for the formation of transport vesicles from the endoplasmic reticulum (ER) and the selection of cargo molecules. Also involved in autophagy.</text>
</comment>
<evidence type="ECO:0000256" key="7">
    <source>
        <dbReference type="ARBA" id="ARBA00023006"/>
    </source>
</evidence>
<dbReference type="GO" id="GO:0006914">
    <property type="term" value="P:autophagy"/>
    <property type="evidence" value="ECO:0007669"/>
    <property type="project" value="UniProtKB-KW"/>
</dbReference>
<dbReference type="GO" id="GO:0012507">
    <property type="term" value="C:ER to Golgi transport vesicle membrane"/>
    <property type="evidence" value="ECO:0007669"/>
    <property type="project" value="TreeGrafter"/>
</dbReference>
<feature type="region of interest" description="Disordered" evidence="11">
    <location>
        <begin position="1594"/>
        <end position="1644"/>
    </location>
</feature>
<keyword evidence="7 10" id="KW-0072">Autophagy</keyword>
<feature type="compositionally biased region" description="Polar residues" evidence="11">
    <location>
        <begin position="1669"/>
        <end position="1696"/>
    </location>
</feature>
<feature type="compositionally biased region" description="Polar residues" evidence="11">
    <location>
        <begin position="1917"/>
        <end position="1926"/>
    </location>
</feature>
<feature type="region of interest" description="Disordered" evidence="11">
    <location>
        <begin position="1865"/>
        <end position="2013"/>
    </location>
</feature>
<keyword evidence="3 10" id="KW-0813">Transport</keyword>
<feature type="domain" description="Sec16 Sec23-binding" evidence="12">
    <location>
        <begin position="1224"/>
        <end position="1527"/>
    </location>
</feature>
<evidence type="ECO:0000256" key="9">
    <source>
        <dbReference type="ARBA" id="ARBA00024687"/>
    </source>
</evidence>
<gene>
    <name evidence="14" type="ORF">EV44_g2649</name>
</gene>
<dbReference type="Pfam" id="PF12931">
    <property type="entry name" value="TPR_Sec16"/>
    <property type="match status" value="1"/>
</dbReference>
<feature type="region of interest" description="Disordered" evidence="11">
    <location>
        <begin position="493"/>
        <end position="558"/>
    </location>
</feature>
<dbReference type="CDD" id="cd09233">
    <property type="entry name" value="ACE1-Sec16-like"/>
    <property type="match status" value="1"/>
</dbReference>
<dbReference type="GO" id="GO:0016192">
    <property type="term" value="P:vesicle-mediated transport"/>
    <property type="evidence" value="ECO:0007669"/>
    <property type="project" value="UniProtKB-KW"/>
</dbReference>
<feature type="compositionally biased region" description="Polar residues" evidence="11">
    <location>
        <begin position="1954"/>
        <end position="1978"/>
    </location>
</feature>
<evidence type="ECO:0000256" key="2">
    <source>
        <dbReference type="ARBA" id="ARBA00005927"/>
    </source>
</evidence>
<feature type="compositionally biased region" description="Acidic residues" evidence="11">
    <location>
        <begin position="508"/>
        <end position="520"/>
    </location>
</feature>
<dbReference type="FunFam" id="1.25.40.1030:FF:000008">
    <property type="entry name" value="Protein transport protein sec16"/>
    <property type="match status" value="1"/>
</dbReference>
<comment type="subcellular location">
    <subcellularLocation>
        <location evidence="1">Endoplasmic reticulum membrane</location>
        <topology evidence="1">Peripheral membrane protein</topology>
        <orientation evidence="1">Cytoplasmic side</orientation>
    </subcellularLocation>
</comment>
<dbReference type="GO" id="GO:0015031">
    <property type="term" value="P:protein transport"/>
    <property type="evidence" value="ECO:0007669"/>
    <property type="project" value="UniProtKB-KW"/>
</dbReference>
<dbReference type="GO" id="GO:0007030">
    <property type="term" value="P:Golgi organization"/>
    <property type="evidence" value="ECO:0007669"/>
    <property type="project" value="TreeGrafter"/>
</dbReference>
<dbReference type="PANTHER" id="PTHR13402">
    <property type="entry name" value="RGPR-RELATED"/>
    <property type="match status" value="1"/>
</dbReference>
<feature type="compositionally biased region" description="Basic residues" evidence="11">
    <location>
        <begin position="1992"/>
        <end position="2001"/>
    </location>
</feature>
<dbReference type="Proteomes" id="UP000030854">
    <property type="component" value="Unassembled WGS sequence"/>
</dbReference>
<dbReference type="Pfam" id="PF12932">
    <property type="entry name" value="Sec16"/>
    <property type="match status" value="1"/>
</dbReference>
<comment type="similarity">
    <text evidence="2 10">Belongs to the SEC16 family.</text>
</comment>
<sequence>MFNTFHKSALPFLKCHVIENRKSFTDQDLLGKYKWNYFSVGTFSQYLFTADSYYECTKNSNHFCALRASARLRMTSEISYTPWNPALMPNASKTALTSEYTSTPTSLLHFDLEQKDEKQLQNSATNRLETFKETTIQDTITRKTVKDKTERNELSLPLNSDLSLTTCHDADSETGSKGEENLRTIATENLRIELEAQCMGKKNSQNDEIDYDWNLQPTQNESPESRMKSDQANLLPQVLSQFSTENKSQLIQLDKQLNEQEQESNDNYKKDSVDSAIILPRRASIINGQSDSNIPEYSIISKKDELNEQNSSDYSQEGKISNENFQVLERLATPTLEQKPSLDSTQSNYYENMQSEDNSGYFHQSSRIFDEFEKIKNSASELNSHVLQSLVLETEEHAQDFFHDSQKNTVEICHSNQISKCVASSVSIKTSPASKDIDISPTQCTVSFESKNIVSSEEDLAAKWREALFSDINSDELLEDDDDLLLDDDEHNQTVQQKEIDPSTLFGSDDEGFLENEENNPFDVSKQENKKSISSPAADISLQEISRGSHTNSQIRSTSAIFMPTDLSTINSDSKNYSSSSVPPFNEQLNYSSAQILASSTSSRPSFNISSPQNNQRLDNSITKSFANMSKGGYSSPYDLPIDVVPKKRMSVQLPNRSTPPGSYKAFNSNSIPSNPIMPPSSSTNLKPAQVVLSNSKNSANIVKNSQSSFFEDLPISSKPKAITRRSSSYNSTSKNQIPDVSTGTSQPATLTTGSKISPPFQQLPAQPVVELNPSQGPIISERLGTYASSSTAYIPAALASQDQNLIQNPSQPPYPPVSHIGTRQYTPHNNNSHSVSASMRMHYPRTSSPLAQFNNSQNDYAMGINSRSINADYQKSSLGIDSSMHSLSPTREVDESDQSLSNWNPAYGQTALPSQGITQSHPNTFSARNTLSRTISSPSKYSLNRTFEKSVDVNPLSFEPPQRPRTQSPKSMLINSTSKKMNSHQHHRSASFEPPVLKPNLAIGYSPIENSTISQISGSLHQQTNFITPTDGRELDPLQRWKGSPIFAWGVGGIIVSSFPKSIPQFRSNESSQAILRYPGEIRIGNIKEQCPLNPLIAQFPGPLRGKSKKKEIIAWLTTGIELLESDTDKYQMSPHLSHDQKCLEERVVLWKILRIFIEYDGNLEGPSNVLQAVKEIISSEPQNTKSQEVPLYTTGAELIDSTESRAATSQTEAIDPATVEKLKNYLSQGERVKAVWEAVDKRLWAHAILISNTVSQDLYKQVAQEFVQKEVRIIDNNSQPLAFLYEIFAGNFEESIDELVPPSARAGFQLVSTSNNAESLQDTLTSLDKWRESLNLVLCNRNAEDTRALIALGNLLAGYGRVEAAHVCFIFARHLAVFNGVDDPLAKFVLIGSDHLRLPYDFDRELKSILISEVFDYGQSLSNQSTAAVSSPHLAVYKLHYAKVLAEYGFREKALNYCEIITASTTSQTRRLPYHHDLLISEVEDLFRRLKRSPRSASSSWISKPSIDKAKGSVWATFNKFVAGEESDAAESMPDLSIATDVNSFSKTVGGTPVISISPSNIELTNQYTNAFDIMNSNNSLPVTVTSSRYAPSSNYQTQIQDPYLTKSQGPQDTRLAGGNSPSEYSPYEPQQPNPSKNESEFFKSQQMNTANVNLHQKVHHYTAQPSIHYGTNTPKYQEASSFHQSPSLDSSHLGSELPQGQKAADNFHEPIKSSPPYSSQNEPSSHYEAPLSNSYEPLSVEYEPLLAVNNDDYGSHKNLAGPESNIDEKFKDTQNIENSISKEKTRAEKDREADKAFRLAAEADAQKLKESNQTKKGWGIASWFGGGAKKSHEEVPLNKPIRAKLGEASSFVYDPELKRWVNKKAGPEQVGKNGSTPPPPKSTGPPRLVNTPSNSRRPSVTTTSTSSVRPPMNMRNSSEQVISATKKHSVNDTITVASSEAPLLPPLPQGLTRTSSSNSVLPPSRPGTSMSNASSIDDLLGPPSVNKRSGIKTKKKGRGYIDVMSESTAS</sequence>
<dbReference type="GO" id="GO:0005789">
    <property type="term" value="C:endoplasmic reticulum membrane"/>
    <property type="evidence" value="ECO:0007669"/>
    <property type="project" value="UniProtKB-SubCell"/>
</dbReference>
<feature type="compositionally biased region" description="Polar residues" evidence="11">
    <location>
        <begin position="1718"/>
        <end position="1727"/>
    </location>
</feature>
<evidence type="ECO:0000256" key="1">
    <source>
        <dbReference type="ARBA" id="ARBA00004397"/>
    </source>
</evidence>
<feature type="domain" description="Sec16 central conserved" evidence="13">
    <location>
        <begin position="1046"/>
        <end position="1163"/>
    </location>
</feature>
<feature type="compositionally biased region" description="Polar residues" evidence="11">
    <location>
        <begin position="725"/>
        <end position="762"/>
    </location>
</feature>
<dbReference type="InterPro" id="IPR024340">
    <property type="entry name" value="Sec16_CCD"/>
</dbReference>
<feature type="compositionally biased region" description="Polar residues" evidence="11">
    <location>
        <begin position="543"/>
        <end position="558"/>
    </location>
</feature>
<reference evidence="14 15" key="1">
    <citation type="journal article" date="2014" name="BMC Genomics">
        <title>Adaptive genomic structural variation in the grape powdery mildew pathogen, Erysiphe necator.</title>
        <authorList>
            <person name="Jones L."/>
            <person name="Riaz S."/>
            <person name="Morales-Cruz A."/>
            <person name="Amrine K.C."/>
            <person name="McGuire B."/>
            <person name="Gubler W.D."/>
            <person name="Walker M.A."/>
            <person name="Cantu D."/>
        </authorList>
    </citation>
    <scope>NUCLEOTIDE SEQUENCE [LARGE SCALE GENOMIC DNA]</scope>
    <source>
        <strain evidence="15">c</strain>
    </source>
</reference>
<feature type="compositionally biased region" description="Polar residues" evidence="11">
    <location>
        <begin position="881"/>
        <end position="890"/>
    </location>
</feature>
<accession>A0A0B1P3A5</accession>
<dbReference type="Gene3D" id="1.25.40.1030">
    <property type="match status" value="1"/>
</dbReference>
<keyword evidence="6 10" id="KW-0653">Protein transport</keyword>
<feature type="compositionally biased region" description="Low complexity" evidence="11">
    <location>
        <begin position="668"/>
        <end position="684"/>
    </location>
</feature>
<feature type="region of interest" description="Disordered" evidence="11">
    <location>
        <begin position="1669"/>
        <end position="1734"/>
    </location>
</feature>
<feature type="compositionally biased region" description="Polar residues" evidence="11">
    <location>
        <begin position="1622"/>
        <end position="1644"/>
    </location>
</feature>
<feature type="region of interest" description="Disordered" evidence="11">
    <location>
        <begin position="654"/>
        <end position="684"/>
    </location>
</feature>
<protein>
    <recommendedName>
        <fullName evidence="10">Protein transport protein sec16</fullName>
    </recommendedName>
</protein>
<organism evidence="14 15">
    <name type="scientific">Uncinula necator</name>
    <name type="common">Grape powdery mildew</name>
    <dbReference type="NCBI Taxonomy" id="52586"/>
    <lineage>
        <taxon>Eukaryota</taxon>
        <taxon>Fungi</taxon>
        <taxon>Dikarya</taxon>
        <taxon>Ascomycota</taxon>
        <taxon>Pezizomycotina</taxon>
        <taxon>Leotiomycetes</taxon>
        <taxon>Erysiphales</taxon>
        <taxon>Erysiphaceae</taxon>
        <taxon>Erysiphe</taxon>
    </lineage>
</organism>
<dbReference type="GO" id="GO:0070973">
    <property type="term" value="P:protein localization to endoplasmic reticulum exit site"/>
    <property type="evidence" value="ECO:0007669"/>
    <property type="project" value="TreeGrafter"/>
</dbReference>
<evidence type="ECO:0000256" key="5">
    <source>
        <dbReference type="ARBA" id="ARBA00022892"/>
    </source>
</evidence>
<dbReference type="PANTHER" id="PTHR13402:SF6">
    <property type="entry name" value="SECRETORY 16, ISOFORM I"/>
    <property type="match status" value="1"/>
</dbReference>
<dbReference type="HOGENOM" id="CLU_001147_0_0_1"/>